<dbReference type="GO" id="GO:0004527">
    <property type="term" value="F:exonuclease activity"/>
    <property type="evidence" value="ECO:0007669"/>
    <property type="project" value="UniProtKB-KW"/>
</dbReference>
<comment type="similarity">
    <text evidence="1">Belongs to the MobA/MobL family.</text>
</comment>
<organism evidence="5 6">
    <name type="scientific">Caballeronia choica</name>
    <dbReference type="NCBI Taxonomy" id="326476"/>
    <lineage>
        <taxon>Bacteria</taxon>
        <taxon>Pseudomonadati</taxon>
        <taxon>Pseudomonadota</taxon>
        <taxon>Betaproteobacteria</taxon>
        <taxon>Burkholderiales</taxon>
        <taxon>Burkholderiaceae</taxon>
        <taxon>Caballeronia</taxon>
    </lineage>
</organism>
<comment type="caution">
    <text evidence="5">The sequence shown here is derived from an EMBL/GenBank/DDBJ whole genome shotgun (WGS) entry which is preliminary data.</text>
</comment>
<dbReference type="Gene3D" id="2.30.30.940">
    <property type="match status" value="1"/>
</dbReference>
<feature type="region of interest" description="Disordered" evidence="3">
    <location>
        <begin position="872"/>
        <end position="942"/>
    </location>
</feature>
<evidence type="ECO:0000259" key="4">
    <source>
        <dbReference type="Pfam" id="PF03389"/>
    </source>
</evidence>
<protein>
    <submittedName>
        <fullName evidence="5">Exonuclease V subunit alpha</fullName>
    </submittedName>
</protein>
<keyword evidence="5" id="KW-0269">Exonuclease</keyword>
<dbReference type="InterPro" id="IPR005053">
    <property type="entry name" value="MobA_MobL"/>
</dbReference>
<dbReference type="Pfam" id="PF13604">
    <property type="entry name" value="AAA_30"/>
    <property type="match status" value="1"/>
</dbReference>
<accession>A0A158KRT8</accession>
<dbReference type="InterPro" id="IPR051055">
    <property type="entry name" value="PIF1_helicase"/>
</dbReference>
<evidence type="ECO:0000313" key="5">
    <source>
        <dbReference type="EMBL" id="SAL83459.1"/>
    </source>
</evidence>
<proteinExistence type="inferred from homology"/>
<gene>
    <name evidence="5" type="ORF">AWB68_06918</name>
</gene>
<keyword evidence="5" id="KW-0378">Hydrolase</keyword>
<evidence type="ECO:0000256" key="1">
    <source>
        <dbReference type="ARBA" id="ARBA00010873"/>
    </source>
</evidence>
<name>A0A158KRT8_9BURK</name>
<dbReference type="InterPro" id="IPR027417">
    <property type="entry name" value="P-loop_NTPase"/>
</dbReference>
<reference evidence="5" key="1">
    <citation type="submission" date="2016-01" db="EMBL/GenBank/DDBJ databases">
        <authorList>
            <person name="Peeters C."/>
        </authorList>
    </citation>
    <scope>NUCLEOTIDE SEQUENCE [LARGE SCALE GENOMIC DNA]</scope>
    <source>
        <strain evidence="5">LMG 22940</strain>
    </source>
</reference>
<dbReference type="Proteomes" id="UP000054770">
    <property type="component" value="Unassembled WGS sequence"/>
</dbReference>
<sequence>MPTYHLSVKAGRKAAAGEHAKYIAREDHYAYISRGGKFEERGDLKMTESGNMPAWAAHDASIFWQAADTYERANGRPYTEIEVSIPRELDDEQRVALVREFVEHTLGERHAYTWAIHNPAASDGLEQPHAHIMFTERVNDGIARDPAHYFRRWNAQDPEKGGAGKDRFLSSRQFVRDVREEWAVTANHFMARAGIEARIDHRSYRTLGIELEPSVKVGVARYAGERGVMASVLEENRQRAYRNGQRLLINPAIGIAALTINQSIFSRRDVEQFVFRNTDGAEQFRQVYARLMNSKELLALKDFGRNGEWFTSTDLRAIEVRLVERARAMSRAGDAATGDAAVREMLRATRQFNAGQDAAFVALAGGAQLAVVNGAAGTGKSYVLAAAREALESDGLRVIGAALQGKTADDMQRDAGITSRTLHSLLSGIERGTVALDAKTILVIDEAGMVGSRQMEKLLGHAQAAWARVRLVGDAWQLHAVDAGDAFRAVSREAAAANRLESLTEIKRQNEAWQREATSALARHDVQTAVSAYADHGGVQLYATVVDAREQLIAQWQDDRRTRPGKTQLLLTHTNEERCALNARVRELLRAAGELGGEQTVRAEDRPIAIAAGERIMFLQNEYVMQVKNGTLGTIEQIDAPTDTKAAGAVLHVRLDDGRRLAVDTAQYGHFDHGYALTVHKSQGVTVDRAYVLATKNMHAELAYVAMTRHKENLIVAAGRDEFADGAALMRSLSRADEKSFSAQHELRLERDRRPELGYRHTLNQRRVEFSNAPRPRRAEKTLDRSVEQYADALCAAAAAKRAGKPVPAKDRAALKRAGVGLDRLDPALRREIRYVVERDDRAWRALVELSGPARAAALVNEVAQARAQRAGIDAAGAEHRQPTSPATASRRFADLTPEERQVRRNEFKVQLRKAAGQPVDRDKPPRERAATRGRGGPEIGD</sequence>
<dbReference type="AlphaFoldDB" id="A0A158KRT8"/>
<dbReference type="CDD" id="cd18809">
    <property type="entry name" value="SF1_C_RecD"/>
    <property type="match status" value="1"/>
</dbReference>
<evidence type="ECO:0000256" key="2">
    <source>
        <dbReference type="ARBA" id="ARBA00022971"/>
    </source>
</evidence>
<dbReference type="Gene3D" id="3.40.50.300">
    <property type="entry name" value="P-loop containing nucleotide triphosphate hydrolases"/>
    <property type="match status" value="2"/>
</dbReference>
<keyword evidence="5" id="KW-0540">Nuclease</keyword>
<keyword evidence="6" id="KW-1185">Reference proteome</keyword>
<dbReference type="PANTHER" id="PTHR47642">
    <property type="entry name" value="ATP-DEPENDENT DNA HELICASE"/>
    <property type="match status" value="1"/>
</dbReference>
<evidence type="ECO:0000313" key="6">
    <source>
        <dbReference type="Proteomes" id="UP000054770"/>
    </source>
</evidence>
<evidence type="ECO:0000256" key="3">
    <source>
        <dbReference type="SAM" id="MobiDB-lite"/>
    </source>
</evidence>
<dbReference type="CDD" id="cd17933">
    <property type="entry name" value="DEXSc_RecD-like"/>
    <property type="match status" value="1"/>
</dbReference>
<feature type="compositionally biased region" description="Basic and acidic residues" evidence="3">
    <location>
        <begin position="920"/>
        <end position="931"/>
    </location>
</feature>
<dbReference type="SUPFAM" id="SSF52540">
    <property type="entry name" value="P-loop containing nucleoside triphosphate hydrolases"/>
    <property type="match status" value="2"/>
</dbReference>
<feature type="domain" description="MobA/MobL protein" evidence="4">
    <location>
        <begin position="48"/>
        <end position="223"/>
    </location>
</feature>
<dbReference type="Gene3D" id="3.30.930.30">
    <property type="match status" value="1"/>
</dbReference>
<dbReference type="Pfam" id="PF03389">
    <property type="entry name" value="MobA_MobL"/>
    <property type="match status" value="1"/>
</dbReference>
<keyword evidence="2" id="KW-0184">Conjugation</keyword>
<feature type="compositionally biased region" description="Basic and acidic residues" evidence="3">
    <location>
        <begin position="892"/>
        <end position="910"/>
    </location>
</feature>
<dbReference type="EMBL" id="FCON02000138">
    <property type="protein sequence ID" value="SAL83459.1"/>
    <property type="molecule type" value="Genomic_DNA"/>
</dbReference>